<feature type="transmembrane region" description="Helical" evidence="2">
    <location>
        <begin position="6"/>
        <end position="32"/>
    </location>
</feature>
<feature type="region of interest" description="Disordered" evidence="1">
    <location>
        <begin position="300"/>
        <end position="363"/>
    </location>
</feature>
<feature type="compositionally biased region" description="Low complexity" evidence="1">
    <location>
        <begin position="346"/>
        <end position="363"/>
    </location>
</feature>
<protein>
    <submittedName>
        <fullName evidence="3">Uncharacterized protein</fullName>
    </submittedName>
</protein>
<evidence type="ECO:0000313" key="4">
    <source>
        <dbReference type="Proteomes" id="UP000662939"/>
    </source>
</evidence>
<feature type="compositionally biased region" description="Low complexity" evidence="1">
    <location>
        <begin position="308"/>
        <end position="327"/>
    </location>
</feature>
<gene>
    <name evidence="3" type="ORF">JQS30_05030</name>
</gene>
<keyword evidence="4" id="KW-1185">Reference proteome</keyword>
<feature type="transmembrane region" description="Helical" evidence="2">
    <location>
        <begin position="130"/>
        <end position="155"/>
    </location>
</feature>
<organism evidence="3 4">
    <name type="scientific">Natronoglycomyces albus</name>
    <dbReference type="NCBI Taxonomy" id="2811108"/>
    <lineage>
        <taxon>Bacteria</taxon>
        <taxon>Bacillati</taxon>
        <taxon>Actinomycetota</taxon>
        <taxon>Actinomycetes</taxon>
        <taxon>Glycomycetales</taxon>
        <taxon>Glycomycetaceae</taxon>
        <taxon>Natronoglycomyces</taxon>
    </lineage>
</organism>
<proteinExistence type="predicted"/>
<feature type="transmembrane region" description="Helical" evidence="2">
    <location>
        <begin position="44"/>
        <end position="64"/>
    </location>
</feature>
<dbReference type="AlphaFoldDB" id="A0A895XLQ6"/>
<keyword evidence="2" id="KW-1133">Transmembrane helix</keyword>
<sequence length="363" mass="37875">MSVIVPILAVSAIQTLTLGLFLPLLMMGPLIAGGRPSQRQLMTAAALFIPTLFIGSGLLLWWAVSWLSAAGAPGPGWTATALIFSVIIGLLAPIATPGPPGSMPFYLRPTFGLLFGLLAGVAMVELQEAGLAPILAAFVLVGLLAIALLLARLIAVPLTVRHLAKRVHKFVSRFEGQLVDVDAEGWTVKQLNGNPSALQMVFQGPMNGRQLAVVIQVRRDMDWVPKAQGNDAVVFELAQGFAGRGPIEAVLAQQRVGSPATLTFRIPNTTIISIREVSPDSIPWGQFVGMLRPVEAEEFLNRHGDPGGSAQPPSSSGASSPAAGGPSTSENDPRTIEGEATDVDDSPNGSSSNGTSPSDNGGT</sequence>
<evidence type="ECO:0000313" key="3">
    <source>
        <dbReference type="EMBL" id="QSB06274.1"/>
    </source>
</evidence>
<feature type="transmembrane region" description="Helical" evidence="2">
    <location>
        <begin position="76"/>
        <end position="94"/>
    </location>
</feature>
<keyword evidence="2" id="KW-0812">Transmembrane</keyword>
<evidence type="ECO:0000256" key="2">
    <source>
        <dbReference type="SAM" id="Phobius"/>
    </source>
</evidence>
<feature type="transmembrane region" description="Helical" evidence="2">
    <location>
        <begin position="106"/>
        <end position="124"/>
    </location>
</feature>
<keyword evidence="2" id="KW-0472">Membrane</keyword>
<dbReference type="RefSeq" id="WP_213172283.1">
    <property type="nucleotide sequence ID" value="NZ_CP070496.1"/>
</dbReference>
<reference evidence="3" key="1">
    <citation type="submission" date="2021-02" db="EMBL/GenBank/DDBJ databases">
        <title>Natronoglycomyces albus gen. nov., sp. nov, a haloalkaliphilic actinobacterium from a soda solonchak soil.</title>
        <authorList>
            <person name="Sorokin D.Y."/>
            <person name="Khijniak T.V."/>
            <person name="Zakharycheva A.P."/>
            <person name="Boueva O.V."/>
            <person name="Ariskina E.V."/>
            <person name="Hahnke R.L."/>
            <person name="Bunk B."/>
            <person name="Sproer C."/>
            <person name="Schumann P."/>
            <person name="Evtushenko L.I."/>
            <person name="Kublanov I.V."/>
        </authorList>
    </citation>
    <scope>NUCLEOTIDE SEQUENCE</scope>
    <source>
        <strain evidence="3">DSM 106290</strain>
    </source>
</reference>
<evidence type="ECO:0000256" key="1">
    <source>
        <dbReference type="SAM" id="MobiDB-lite"/>
    </source>
</evidence>
<dbReference type="EMBL" id="CP070496">
    <property type="protein sequence ID" value="QSB06274.1"/>
    <property type="molecule type" value="Genomic_DNA"/>
</dbReference>
<dbReference type="KEGG" id="nav:JQS30_05030"/>
<name>A0A895XLQ6_9ACTN</name>
<accession>A0A895XLQ6</accession>
<dbReference type="Proteomes" id="UP000662939">
    <property type="component" value="Chromosome"/>
</dbReference>